<dbReference type="Proteomes" id="UP001162156">
    <property type="component" value="Unassembled WGS sequence"/>
</dbReference>
<dbReference type="AlphaFoldDB" id="A0AAV8ZVR5"/>
<keyword evidence="2" id="KW-1185">Reference proteome</keyword>
<dbReference type="EMBL" id="JANEYF010000366">
    <property type="protein sequence ID" value="KAJ8970362.1"/>
    <property type="molecule type" value="Genomic_DNA"/>
</dbReference>
<protein>
    <submittedName>
        <fullName evidence="1">Uncharacterized protein</fullName>
    </submittedName>
</protein>
<organism evidence="1 2">
    <name type="scientific">Rhamnusium bicolor</name>
    <dbReference type="NCBI Taxonomy" id="1586634"/>
    <lineage>
        <taxon>Eukaryota</taxon>
        <taxon>Metazoa</taxon>
        <taxon>Ecdysozoa</taxon>
        <taxon>Arthropoda</taxon>
        <taxon>Hexapoda</taxon>
        <taxon>Insecta</taxon>
        <taxon>Pterygota</taxon>
        <taxon>Neoptera</taxon>
        <taxon>Endopterygota</taxon>
        <taxon>Coleoptera</taxon>
        <taxon>Polyphaga</taxon>
        <taxon>Cucujiformia</taxon>
        <taxon>Chrysomeloidea</taxon>
        <taxon>Cerambycidae</taxon>
        <taxon>Lepturinae</taxon>
        <taxon>Rhagiini</taxon>
        <taxon>Rhamnusium</taxon>
    </lineage>
</organism>
<reference evidence="1" key="1">
    <citation type="journal article" date="2023" name="Insect Mol. Biol.">
        <title>Genome sequencing provides insights into the evolution of gene families encoding plant cell wall-degrading enzymes in longhorned beetles.</title>
        <authorList>
            <person name="Shin N.R."/>
            <person name="Okamura Y."/>
            <person name="Kirsch R."/>
            <person name="Pauchet Y."/>
        </authorList>
    </citation>
    <scope>NUCLEOTIDE SEQUENCE</scope>
    <source>
        <strain evidence="1">RBIC_L_NR</strain>
    </source>
</reference>
<accession>A0AAV8ZVR5</accession>
<evidence type="ECO:0000313" key="1">
    <source>
        <dbReference type="EMBL" id="KAJ8970362.1"/>
    </source>
</evidence>
<evidence type="ECO:0000313" key="2">
    <source>
        <dbReference type="Proteomes" id="UP001162156"/>
    </source>
</evidence>
<proteinExistence type="predicted"/>
<comment type="caution">
    <text evidence="1">The sequence shown here is derived from an EMBL/GenBank/DDBJ whole genome shotgun (WGS) entry which is preliminary data.</text>
</comment>
<gene>
    <name evidence="1" type="ORF">NQ314_001273</name>
</gene>
<sequence>MELALMVAHDGVASTLPADSTTPTPSLADTIPQSISDHRYGEDNIKIIKIEKSTEPLGATVRNEGDAVVIGKNRPFVVCLLFHTYYKSIIVSNWSGQGFPLNLINTLTFSFIN</sequence>
<name>A0AAV8ZVR5_9CUCU</name>